<dbReference type="GO" id="GO:0016226">
    <property type="term" value="P:iron-sulfur cluster assembly"/>
    <property type="evidence" value="ECO:0007669"/>
    <property type="project" value="TreeGrafter"/>
</dbReference>
<sequence length="279" mass="29167">MSAIILEDRGVVEVGGPDAAKFLHNLVTNDIAKLLPGQARFCALLAPQGKILFDFLVFAVGEGEDRRYLLDCPLALVGDLVKRLGMYKLRANVTVTPRSGELVSYAFLAAEKPQAEAVALAEDPRSERLGWRALAQQGAIPASGGRADYDAARVAAGIPEGGLDFAYGDAFPHEANMDLIAGVDFTKGCYVGQEVVSRTKHRNLARKRVAPYRTSQGQAPAPGAAVRAGEIDIGLTGSHSGEIGLALIRLDKLADAAAAGIATTAEGVSLEFAAPSGAS</sequence>
<dbReference type="RefSeq" id="WP_136495856.1">
    <property type="nucleotide sequence ID" value="NZ_CP046052.1"/>
</dbReference>
<evidence type="ECO:0000259" key="3">
    <source>
        <dbReference type="Pfam" id="PF25455"/>
    </source>
</evidence>
<accession>A0A6B8KDA7</accession>
<dbReference type="OrthoDB" id="9796287at2"/>
<dbReference type="InterPro" id="IPR027266">
    <property type="entry name" value="TrmE/GcvT-like"/>
</dbReference>
<dbReference type="Gene3D" id="2.40.30.160">
    <property type="match status" value="1"/>
</dbReference>
<dbReference type="InterPro" id="IPR017703">
    <property type="entry name" value="YgfZ/GCV_T_CS"/>
</dbReference>
<proteinExistence type="predicted"/>
<feature type="domain" description="GCVT N-terminal" evidence="2">
    <location>
        <begin position="11"/>
        <end position="62"/>
    </location>
</feature>
<evidence type="ECO:0000256" key="1">
    <source>
        <dbReference type="ARBA" id="ARBA00022946"/>
    </source>
</evidence>
<reference evidence="4 5" key="1">
    <citation type="submission" date="2019-11" db="EMBL/GenBank/DDBJ databases">
        <title>The genome sequence of Methylocystis heyeri.</title>
        <authorList>
            <person name="Oshkin I.Y."/>
            <person name="Miroshnikov K."/>
            <person name="Dedysh S.N."/>
        </authorList>
    </citation>
    <scope>NUCLEOTIDE SEQUENCE [LARGE SCALE GENOMIC DNA]</scope>
    <source>
        <strain evidence="4 5">H2</strain>
    </source>
</reference>
<evidence type="ECO:0000259" key="2">
    <source>
        <dbReference type="Pfam" id="PF01571"/>
    </source>
</evidence>
<dbReference type="PANTHER" id="PTHR22602">
    <property type="entry name" value="TRANSFERASE CAF17, MITOCHONDRIAL-RELATED"/>
    <property type="match status" value="1"/>
</dbReference>
<dbReference type="PIRSF" id="PIRSF006487">
    <property type="entry name" value="GcvT"/>
    <property type="match status" value="1"/>
</dbReference>
<name>A0A6B8KDA7_9HYPH</name>
<evidence type="ECO:0000313" key="5">
    <source>
        <dbReference type="Proteomes" id="UP000309061"/>
    </source>
</evidence>
<protein>
    <submittedName>
        <fullName evidence="4">Folate-binding protein</fullName>
    </submittedName>
</protein>
<organism evidence="4 5">
    <name type="scientific">Methylocystis heyeri</name>
    <dbReference type="NCBI Taxonomy" id="391905"/>
    <lineage>
        <taxon>Bacteria</taxon>
        <taxon>Pseudomonadati</taxon>
        <taxon>Pseudomonadota</taxon>
        <taxon>Alphaproteobacteria</taxon>
        <taxon>Hyphomicrobiales</taxon>
        <taxon>Methylocystaceae</taxon>
        <taxon>Methylocystis</taxon>
    </lineage>
</organism>
<evidence type="ECO:0000313" key="4">
    <source>
        <dbReference type="EMBL" id="QGM45582.1"/>
    </source>
</evidence>
<dbReference type="SUPFAM" id="SSF103025">
    <property type="entry name" value="Folate-binding domain"/>
    <property type="match status" value="1"/>
</dbReference>
<dbReference type="Gene3D" id="3.30.1360.120">
    <property type="entry name" value="Probable tRNA modification gtpase trme, domain 1"/>
    <property type="match status" value="1"/>
</dbReference>
<dbReference type="AlphaFoldDB" id="A0A6B8KDA7"/>
<keyword evidence="1" id="KW-0809">Transit peptide</keyword>
<dbReference type="EMBL" id="CP046052">
    <property type="protein sequence ID" value="QGM45582.1"/>
    <property type="molecule type" value="Genomic_DNA"/>
</dbReference>
<dbReference type="InterPro" id="IPR045179">
    <property type="entry name" value="YgfZ/GcvT"/>
</dbReference>
<dbReference type="Pfam" id="PF01571">
    <property type="entry name" value="GCV_T"/>
    <property type="match status" value="1"/>
</dbReference>
<dbReference type="Proteomes" id="UP000309061">
    <property type="component" value="Chromosome"/>
</dbReference>
<keyword evidence="5" id="KW-1185">Reference proteome</keyword>
<dbReference type="PANTHER" id="PTHR22602:SF0">
    <property type="entry name" value="TRANSFERASE CAF17, MITOCHONDRIAL-RELATED"/>
    <property type="match status" value="1"/>
</dbReference>
<dbReference type="InterPro" id="IPR006222">
    <property type="entry name" value="GCVT_N"/>
</dbReference>
<gene>
    <name evidence="4" type="ORF">H2LOC_007660</name>
</gene>
<dbReference type="Pfam" id="PF25455">
    <property type="entry name" value="Beta-barrel_CAF17_C"/>
    <property type="match status" value="1"/>
</dbReference>
<dbReference type="KEGG" id="mhey:H2LOC_007660"/>
<dbReference type="NCBIfam" id="TIGR03317">
    <property type="entry name" value="ygfZ_signature"/>
    <property type="match status" value="1"/>
</dbReference>
<feature type="domain" description="CAF17 C-terminal" evidence="3">
    <location>
        <begin position="206"/>
        <end position="276"/>
    </location>
</feature>
<dbReference type="InterPro" id="IPR057460">
    <property type="entry name" value="CAF17_C"/>
</dbReference>